<keyword evidence="3 10" id="KW-0716">Sensory transduction</keyword>
<accession>A0A3F2ZEC1</accession>
<keyword evidence="9 10" id="KW-0807">Transducer</keyword>
<evidence type="ECO:0000256" key="1">
    <source>
        <dbReference type="ARBA" id="ARBA00004651"/>
    </source>
</evidence>
<name>A0A3F2ZEC1_PHLPP</name>
<dbReference type="PANTHER" id="PTHR21137:SF35">
    <property type="entry name" value="ODORANT RECEPTOR 19A-RELATED"/>
    <property type="match status" value="1"/>
</dbReference>
<evidence type="ECO:0000256" key="9">
    <source>
        <dbReference type="ARBA" id="ARBA00023224"/>
    </source>
</evidence>
<comment type="caution">
    <text evidence="10">Lacks conserved residue(s) required for the propagation of feature annotation.</text>
</comment>
<evidence type="ECO:0000256" key="8">
    <source>
        <dbReference type="ARBA" id="ARBA00023170"/>
    </source>
</evidence>
<keyword evidence="6 10" id="KW-1133">Transmembrane helix</keyword>
<keyword evidence="8 10" id="KW-0675">Receptor</keyword>
<evidence type="ECO:0000256" key="3">
    <source>
        <dbReference type="ARBA" id="ARBA00022606"/>
    </source>
</evidence>
<feature type="transmembrane region" description="Helical" evidence="10">
    <location>
        <begin position="288"/>
        <end position="307"/>
    </location>
</feature>
<keyword evidence="4 10" id="KW-0812">Transmembrane</keyword>
<dbReference type="GO" id="GO:0005549">
    <property type="term" value="F:odorant binding"/>
    <property type="evidence" value="ECO:0007669"/>
    <property type="project" value="InterPro"/>
</dbReference>
<dbReference type="AlphaFoldDB" id="A0A3F2ZEC1"/>
<dbReference type="Proteomes" id="UP000092462">
    <property type="component" value="Unassembled WGS sequence"/>
</dbReference>
<evidence type="ECO:0000256" key="7">
    <source>
        <dbReference type="ARBA" id="ARBA00023136"/>
    </source>
</evidence>
<feature type="transmembrane region" description="Helical" evidence="10">
    <location>
        <begin position="69"/>
        <end position="91"/>
    </location>
</feature>
<proteinExistence type="inferred from homology"/>
<evidence type="ECO:0000313" key="12">
    <source>
        <dbReference type="Proteomes" id="UP000092462"/>
    </source>
</evidence>
<keyword evidence="5 10" id="KW-0552">Olfaction</keyword>
<comment type="similarity">
    <text evidence="10">Belongs to the insect chemoreceptor superfamily. Heteromeric odorant receptor channel (TC 1.A.69) family.</text>
</comment>
<dbReference type="EMBL" id="AJVK01005124">
    <property type="status" value="NOT_ANNOTATED_CDS"/>
    <property type="molecule type" value="Genomic_DNA"/>
</dbReference>
<feature type="transmembrane region" description="Helical" evidence="10">
    <location>
        <begin position="258"/>
        <end position="276"/>
    </location>
</feature>
<sequence length="379" mass="44198">MLEENHEKLKKFVDFVFKVWRSEFLPDCRWKILNDAKLLVHPTLFVSGLFCILWHIFVQMEDYGNLVELAFSITFGISVYQGLAVYFTVILGNKKEIFDILEYFETLVYSSGTEIMYVRRKHLQENTKIALNATKIFLIFITIGGFVATTYCLIASEFHTPMLFEIPGIPPSSIFFYPVNLVYQYVFFISLLENIMTADALIMVTIMYFRGEFCALAEFINQLGYEPSTKDLIRIVHNTHKILLQKVKQLTSSYWHLYFHKLLAITLYLICMYFFFEDFSSSMVPGTFILVAMITQVFILCFFSQLLENSSESIFQALYLTKWYDMDLKDQKNILLLMIIFKNSIKIDTFGFGAISIYTFVQICKAAGSYAMVMYTVFN</sequence>
<organism evidence="11 12">
    <name type="scientific">Phlebotomus papatasi</name>
    <name type="common">Sandfly</name>
    <dbReference type="NCBI Taxonomy" id="29031"/>
    <lineage>
        <taxon>Eukaryota</taxon>
        <taxon>Metazoa</taxon>
        <taxon>Ecdysozoa</taxon>
        <taxon>Arthropoda</taxon>
        <taxon>Hexapoda</taxon>
        <taxon>Insecta</taxon>
        <taxon>Pterygota</taxon>
        <taxon>Neoptera</taxon>
        <taxon>Endopterygota</taxon>
        <taxon>Diptera</taxon>
        <taxon>Nematocera</taxon>
        <taxon>Psychodoidea</taxon>
        <taxon>Psychodidae</taxon>
        <taxon>Phlebotomus</taxon>
        <taxon>Phlebotomus</taxon>
    </lineage>
</organism>
<dbReference type="PANTHER" id="PTHR21137">
    <property type="entry name" value="ODORANT RECEPTOR"/>
    <property type="match status" value="1"/>
</dbReference>
<evidence type="ECO:0000256" key="4">
    <source>
        <dbReference type="ARBA" id="ARBA00022692"/>
    </source>
</evidence>
<dbReference type="Pfam" id="PF02949">
    <property type="entry name" value="7tm_6"/>
    <property type="match status" value="1"/>
</dbReference>
<keyword evidence="2" id="KW-1003">Cell membrane</keyword>
<dbReference type="InterPro" id="IPR004117">
    <property type="entry name" value="7tm6_olfct_rcpt"/>
</dbReference>
<dbReference type="GO" id="GO:0007165">
    <property type="term" value="P:signal transduction"/>
    <property type="evidence" value="ECO:0007669"/>
    <property type="project" value="UniProtKB-KW"/>
</dbReference>
<keyword evidence="12" id="KW-1185">Reference proteome</keyword>
<dbReference type="VEuPathDB" id="VectorBase:PPAPM1_004169"/>
<protein>
    <recommendedName>
        <fullName evidence="10">Odorant receptor</fullName>
    </recommendedName>
</protein>
<evidence type="ECO:0000256" key="5">
    <source>
        <dbReference type="ARBA" id="ARBA00022725"/>
    </source>
</evidence>
<evidence type="ECO:0000256" key="2">
    <source>
        <dbReference type="ARBA" id="ARBA00022475"/>
    </source>
</evidence>
<dbReference type="VEuPathDB" id="VectorBase:PPAI013183"/>
<feature type="transmembrane region" description="Helical" evidence="10">
    <location>
        <begin position="38"/>
        <end position="57"/>
    </location>
</feature>
<reference evidence="11" key="1">
    <citation type="submission" date="2022-08" db="UniProtKB">
        <authorList>
            <consortium name="EnsemblMetazoa"/>
        </authorList>
    </citation>
    <scope>IDENTIFICATION</scope>
    <source>
        <strain evidence="11">Israel</strain>
    </source>
</reference>
<feature type="transmembrane region" description="Helical" evidence="10">
    <location>
        <begin position="136"/>
        <end position="156"/>
    </location>
</feature>
<dbReference type="GO" id="GO:0005886">
    <property type="term" value="C:plasma membrane"/>
    <property type="evidence" value="ECO:0007669"/>
    <property type="project" value="UniProtKB-SubCell"/>
</dbReference>
<keyword evidence="7 10" id="KW-0472">Membrane</keyword>
<dbReference type="GO" id="GO:0004984">
    <property type="term" value="F:olfactory receptor activity"/>
    <property type="evidence" value="ECO:0007669"/>
    <property type="project" value="InterPro"/>
</dbReference>
<evidence type="ECO:0000256" key="10">
    <source>
        <dbReference type="RuleBase" id="RU351113"/>
    </source>
</evidence>
<dbReference type="EnsemblMetazoa" id="PPAI013183-RA">
    <property type="protein sequence ID" value="PPAI013183-PA"/>
    <property type="gene ID" value="PPAI013183"/>
</dbReference>
<evidence type="ECO:0000256" key="6">
    <source>
        <dbReference type="ARBA" id="ARBA00022989"/>
    </source>
</evidence>
<evidence type="ECO:0000313" key="11">
    <source>
        <dbReference type="EnsemblMetazoa" id="PPAI013183-PA"/>
    </source>
</evidence>
<comment type="subcellular location">
    <subcellularLocation>
        <location evidence="1 10">Cell membrane</location>
        <topology evidence="1 10">Multi-pass membrane protein</topology>
    </subcellularLocation>
</comment>